<comment type="similarity">
    <text evidence="3">Belongs to the glycosyl hydrolase 5 (cellulase A) family.</text>
</comment>
<comment type="subcellular location">
    <subcellularLocation>
        <location evidence="2">Secreted</location>
    </subcellularLocation>
</comment>
<name>A0AAV1IBJ3_9CHLO</name>
<gene>
    <name evidence="10" type="ORF">CVIRNUC_007802</name>
</gene>
<dbReference type="Proteomes" id="UP001314263">
    <property type="component" value="Unassembled WGS sequence"/>
</dbReference>
<evidence type="ECO:0000259" key="9">
    <source>
        <dbReference type="Pfam" id="PF26410"/>
    </source>
</evidence>
<dbReference type="SUPFAM" id="SSF51445">
    <property type="entry name" value="(Trans)glycosidases"/>
    <property type="match status" value="1"/>
</dbReference>
<evidence type="ECO:0000256" key="5">
    <source>
        <dbReference type="ARBA" id="ARBA00022525"/>
    </source>
</evidence>
<dbReference type="InterPro" id="IPR001547">
    <property type="entry name" value="Glyco_hydro_5"/>
</dbReference>
<dbReference type="GO" id="GO:0016985">
    <property type="term" value="F:mannan endo-1,4-beta-mannosidase activity"/>
    <property type="evidence" value="ECO:0007669"/>
    <property type="project" value="UniProtKB-EC"/>
</dbReference>
<dbReference type="PANTHER" id="PTHR31451:SF39">
    <property type="entry name" value="MANNAN ENDO-1,4-BETA-MANNOSIDASE 1"/>
    <property type="match status" value="1"/>
</dbReference>
<protein>
    <recommendedName>
        <fullName evidence="4">mannan endo-1,4-beta-mannosidase</fullName>
        <ecNumber evidence="4">3.2.1.78</ecNumber>
    </recommendedName>
</protein>
<feature type="domain" description="Glycoside hydrolase family 5" evidence="9">
    <location>
        <begin position="2"/>
        <end position="132"/>
    </location>
</feature>
<proteinExistence type="inferred from homology"/>
<evidence type="ECO:0000256" key="8">
    <source>
        <dbReference type="ARBA" id="ARBA00023295"/>
    </source>
</evidence>
<accession>A0AAV1IBJ3</accession>
<evidence type="ECO:0000313" key="11">
    <source>
        <dbReference type="Proteomes" id="UP001314263"/>
    </source>
</evidence>
<keyword evidence="6" id="KW-0732">Signal</keyword>
<keyword evidence="11" id="KW-1185">Reference proteome</keyword>
<evidence type="ECO:0000256" key="2">
    <source>
        <dbReference type="ARBA" id="ARBA00004613"/>
    </source>
</evidence>
<dbReference type="GO" id="GO:0000272">
    <property type="term" value="P:polysaccharide catabolic process"/>
    <property type="evidence" value="ECO:0007669"/>
    <property type="project" value="InterPro"/>
</dbReference>
<dbReference type="GO" id="GO:0005576">
    <property type="term" value="C:extracellular region"/>
    <property type="evidence" value="ECO:0007669"/>
    <property type="project" value="UniProtKB-SubCell"/>
</dbReference>
<keyword evidence="5" id="KW-0964">Secreted</keyword>
<organism evidence="10 11">
    <name type="scientific">Coccomyxa viridis</name>
    <dbReference type="NCBI Taxonomy" id="1274662"/>
    <lineage>
        <taxon>Eukaryota</taxon>
        <taxon>Viridiplantae</taxon>
        <taxon>Chlorophyta</taxon>
        <taxon>core chlorophytes</taxon>
        <taxon>Trebouxiophyceae</taxon>
        <taxon>Trebouxiophyceae incertae sedis</taxon>
        <taxon>Coccomyxaceae</taxon>
        <taxon>Coccomyxa</taxon>
    </lineage>
</organism>
<evidence type="ECO:0000256" key="3">
    <source>
        <dbReference type="ARBA" id="ARBA00005641"/>
    </source>
</evidence>
<evidence type="ECO:0000256" key="7">
    <source>
        <dbReference type="ARBA" id="ARBA00022801"/>
    </source>
</evidence>
<dbReference type="Pfam" id="PF26410">
    <property type="entry name" value="GH5_mannosidase"/>
    <property type="match status" value="1"/>
</dbReference>
<dbReference type="EC" id="3.2.1.78" evidence="4"/>
<comment type="catalytic activity">
    <reaction evidence="1">
        <text>Random hydrolysis of (1-&gt;4)-beta-D-mannosidic linkages in mannans, galactomannans and glucomannans.</text>
        <dbReference type="EC" id="3.2.1.78"/>
    </reaction>
</comment>
<evidence type="ECO:0000256" key="4">
    <source>
        <dbReference type="ARBA" id="ARBA00012706"/>
    </source>
</evidence>
<evidence type="ECO:0000256" key="6">
    <source>
        <dbReference type="ARBA" id="ARBA00022729"/>
    </source>
</evidence>
<reference evidence="10 11" key="1">
    <citation type="submission" date="2023-10" db="EMBL/GenBank/DDBJ databases">
        <authorList>
            <person name="Maclean D."/>
            <person name="Macfadyen A."/>
        </authorList>
    </citation>
    <scope>NUCLEOTIDE SEQUENCE [LARGE SCALE GENOMIC DNA]</scope>
</reference>
<dbReference type="InterPro" id="IPR045053">
    <property type="entry name" value="MAN-like"/>
</dbReference>
<dbReference type="PANTHER" id="PTHR31451">
    <property type="match status" value="1"/>
</dbReference>
<sequence length="385" mass="42907">MQGLDYVVAQAALHGIRLILTLTNYWPDYGGTPQWAQWYNQSSLVEFYQDDNIRAGVKSYMGKIIMRNNTITGRLYRDEPAILAWDIMNEPQFPGDDTGKLLTAWIDDMASFIKGVDSNHLVMVGSFGAFGASTPGLLAQNPTDMVVLTDQDTRLFPVAQVCQGEDSSAIAALPHIDMADMHIYPEMWSFCTRDCNFNLEGMGPYQIVSNLSSEGFLELCSFDCRVAFMRKWIQSHLQECKRIGKPLIISEFGMWRPMSVRNDVYQALYEELLSAKNSGLPVAGSLFWMLEAAQHNNSMNDNYAIFANSTMYMHSPHRIQPMPPPQTKAPDPALLQCASARIPVAFNADSDINNDEWQTTLQLISQQAAQLSGSQAGTVSSESLG</sequence>
<evidence type="ECO:0000256" key="1">
    <source>
        <dbReference type="ARBA" id="ARBA00001678"/>
    </source>
</evidence>
<dbReference type="InterPro" id="IPR017853">
    <property type="entry name" value="GH"/>
</dbReference>
<keyword evidence="7" id="KW-0378">Hydrolase</keyword>
<keyword evidence="8" id="KW-0326">Glycosidase</keyword>
<dbReference type="AlphaFoldDB" id="A0AAV1IBJ3"/>
<dbReference type="EMBL" id="CAUYUE010000010">
    <property type="protein sequence ID" value="CAK0784598.1"/>
    <property type="molecule type" value="Genomic_DNA"/>
</dbReference>
<comment type="caution">
    <text evidence="10">The sequence shown here is derived from an EMBL/GenBank/DDBJ whole genome shotgun (WGS) entry which is preliminary data.</text>
</comment>
<dbReference type="Gene3D" id="3.20.20.80">
    <property type="entry name" value="Glycosidases"/>
    <property type="match status" value="1"/>
</dbReference>
<evidence type="ECO:0000313" key="10">
    <source>
        <dbReference type="EMBL" id="CAK0784598.1"/>
    </source>
</evidence>